<organism evidence="2 3">
    <name type="scientific">Blautia parvula</name>
    <dbReference type="NCBI Taxonomy" id="2877527"/>
    <lineage>
        <taxon>Bacteria</taxon>
        <taxon>Bacillati</taxon>
        <taxon>Bacillota</taxon>
        <taxon>Clostridia</taxon>
        <taxon>Lachnospirales</taxon>
        <taxon>Lachnospiraceae</taxon>
        <taxon>Blautia</taxon>
    </lineage>
</organism>
<keyword evidence="3" id="KW-1185">Reference proteome</keyword>
<dbReference type="RefSeq" id="WP_033140286.1">
    <property type="nucleotide sequence ID" value="NZ_AP031413.1"/>
</dbReference>
<evidence type="ECO:0008006" key="4">
    <source>
        <dbReference type="Google" id="ProtNLM"/>
    </source>
</evidence>
<protein>
    <recommendedName>
        <fullName evidence="4">DUF2975 domain-containing protein</fullName>
    </recommendedName>
</protein>
<gene>
    <name evidence="2" type="ORF">K340107D12_33260</name>
</gene>
<accession>A0ABQ0BVG1</accession>
<sequence>MGESDFTTDVNVTEKKFSKKLKFLLILAIFLTGMIAVCGFYSVMVMLQEEENITITAYSLISYLFDCMIFISLIRIYARKQFFIQSLQKNILIMGWMIICGAFIITHFSTYHSSGFSIMQYGSFILADGRMLTLGILFLVFSSLIKEGLEMQKEMDKIL</sequence>
<name>A0ABQ0BVG1_9FIRM</name>
<keyword evidence="1" id="KW-0472">Membrane</keyword>
<feature type="transmembrane region" description="Helical" evidence="1">
    <location>
        <begin position="121"/>
        <end position="145"/>
    </location>
</feature>
<feature type="transmembrane region" description="Helical" evidence="1">
    <location>
        <begin position="23"/>
        <end position="43"/>
    </location>
</feature>
<evidence type="ECO:0000313" key="2">
    <source>
        <dbReference type="EMBL" id="GAA6500510.1"/>
    </source>
</evidence>
<keyword evidence="1" id="KW-0812">Transmembrane</keyword>
<dbReference type="Proteomes" id="UP001600941">
    <property type="component" value="Unassembled WGS sequence"/>
</dbReference>
<keyword evidence="1" id="KW-1133">Transmembrane helix</keyword>
<dbReference type="EMBL" id="BAABZQ010000001">
    <property type="protein sequence ID" value="GAA6500510.1"/>
    <property type="molecule type" value="Genomic_DNA"/>
</dbReference>
<comment type="caution">
    <text evidence="2">The sequence shown here is derived from an EMBL/GenBank/DDBJ whole genome shotgun (WGS) entry which is preliminary data.</text>
</comment>
<evidence type="ECO:0000313" key="3">
    <source>
        <dbReference type="Proteomes" id="UP001600941"/>
    </source>
</evidence>
<feature type="transmembrane region" description="Helical" evidence="1">
    <location>
        <begin position="90"/>
        <end position="109"/>
    </location>
</feature>
<reference evidence="2 3" key="1">
    <citation type="submission" date="2024-04" db="EMBL/GenBank/DDBJ databases">
        <title>Defined microbial consortia suppress multidrug-resistant proinflammatory Enterobacteriaceae via ecological control.</title>
        <authorList>
            <person name="Furuichi M."/>
            <person name="Kawaguchi T."/>
            <person name="Pust M."/>
            <person name="Yasuma K."/>
            <person name="Plichta D."/>
            <person name="Hasegawa N."/>
            <person name="Ohya T."/>
            <person name="Bhattarai S."/>
            <person name="Sasajima S."/>
            <person name="Aoto Y."/>
            <person name="Tuganbaev T."/>
            <person name="Yaginuma M."/>
            <person name="Ueda M."/>
            <person name="Okahashi N."/>
            <person name="Amafuji K."/>
            <person name="Kiridooshi Y."/>
            <person name="Sugita K."/>
            <person name="Strazar M."/>
            <person name="Skelly A."/>
            <person name="Suda W."/>
            <person name="Hattori M."/>
            <person name="Nakamoto N."/>
            <person name="Caballero S."/>
            <person name="Norman J."/>
            <person name="Olle B."/>
            <person name="Tanoue T."/>
            <person name="Arita M."/>
            <person name="Bucci V."/>
            <person name="Atarashi K."/>
            <person name="Xavier R."/>
            <person name="Honda K."/>
        </authorList>
    </citation>
    <scope>NUCLEOTIDE SEQUENCE [LARGE SCALE GENOMIC DNA]</scope>
    <source>
        <strain evidence="3">k34-0107-D12</strain>
    </source>
</reference>
<proteinExistence type="predicted"/>
<evidence type="ECO:0000256" key="1">
    <source>
        <dbReference type="SAM" id="Phobius"/>
    </source>
</evidence>
<feature type="transmembrane region" description="Helical" evidence="1">
    <location>
        <begin position="55"/>
        <end position="78"/>
    </location>
</feature>